<proteinExistence type="predicted"/>
<reference evidence="2 3" key="1">
    <citation type="journal article" date="2015" name="Int. Biodeterior. Biodegradation">
        <title>Physiological and genetic screening methods for the isolation of methyl tert-butyl ether-degrading bacteria for bioremediation purposes.</title>
        <authorList>
            <person name="Guisado I.M."/>
            <person name="Purswani J."/>
            <person name="Gonzalez Lopez J."/>
            <person name="Pozo C."/>
        </authorList>
    </citation>
    <scope>NUCLEOTIDE SEQUENCE [LARGE SCALE GENOMIC DNA]</scope>
    <source>
        <strain evidence="2 3">SH7</strain>
    </source>
</reference>
<dbReference type="OrthoDB" id="2650263at2"/>
<evidence type="ECO:0000256" key="1">
    <source>
        <dbReference type="SAM" id="MobiDB-lite"/>
    </source>
</evidence>
<dbReference type="EMBL" id="LCZJ02000017">
    <property type="protein sequence ID" value="KTD87799.1"/>
    <property type="molecule type" value="Genomic_DNA"/>
</dbReference>
<keyword evidence="3" id="KW-1185">Reference proteome</keyword>
<evidence type="ECO:0000313" key="2">
    <source>
        <dbReference type="EMBL" id="KTD87799.1"/>
    </source>
</evidence>
<accession>A0A0W1B2I3</accession>
<name>A0A0W1B2I3_9BACL</name>
<organism evidence="2 3">
    <name type="scientific">Paenibacillus etheri</name>
    <dbReference type="NCBI Taxonomy" id="1306852"/>
    <lineage>
        <taxon>Bacteria</taxon>
        <taxon>Bacillati</taxon>
        <taxon>Bacillota</taxon>
        <taxon>Bacilli</taxon>
        <taxon>Bacillales</taxon>
        <taxon>Paenibacillaceae</taxon>
        <taxon>Paenibacillus</taxon>
    </lineage>
</organism>
<dbReference type="AlphaFoldDB" id="A0A0W1B2I3"/>
<feature type="compositionally biased region" description="Basic and acidic residues" evidence="1">
    <location>
        <begin position="9"/>
        <end position="30"/>
    </location>
</feature>
<dbReference type="Proteomes" id="UP000054709">
    <property type="component" value="Unassembled WGS sequence"/>
</dbReference>
<dbReference type="RefSeq" id="WP_042126589.1">
    <property type="nucleotide sequence ID" value="NZ_LCZJ02000017.1"/>
</dbReference>
<sequence length="59" mass="6600">MSDYSQDEAEIRNKENKDGDSLAEIKKMENGVDIEPEADDWVAKPAESSHPDPLPNDLD</sequence>
<comment type="caution">
    <text evidence="2">The sequence shown here is derived from an EMBL/GenBank/DDBJ whole genome shotgun (WGS) entry which is preliminary data.</text>
</comment>
<protein>
    <submittedName>
        <fullName evidence="2">Uncharacterized protein</fullName>
    </submittedName>
</protein>
<evidence type="ECO:0000313" key="3">
    <source>
        <dbReference type="Proteomes" id="UP000054709"/>
    </source>
</evidence>
<gene>
    <name evidence="2" type="ORF">UQ64_08570</name>
</gene>
<feature type="region of interest" description="Disordered" evidence="1">
    <location>
        <begin position="1"/>
        <end position="59"/>
    </location>
</feature>